<keyword evidence="2" id="KW-1185">Reference proteome</keyword>
<dbReference type="Proteomes" id="UP000475545">
    <property type="component" value="Unassembled WGS sequence"/>
</dbReference>
<organism evidence="1 2">
    <name type="scientific">Gordonia mangrovi</name>
    <dbReference type="NCBI Taxonomy" id="2665643"/>
    <lineage>
        <taxon>Bacteria</taxon>
        <taxon>Bacillati</taxon>
        <taxon>Actinomycetota</taxon>
        <taxon>Actinomycetes</taxon>
        <taxon>Mycobacteriales</taxon>
        <taxon>Gordoniaceae</taxon>
        <taxon>Gordonia</taxon>
    </lineage>
</organism>
<dbReference type="InterPro" id="IPR041160">
    <property type="entry name" value="LD_cluster2"/>
</dbReference>
<name>A0A6L7GL40_9ACTN</name>
<evidence type="ECO:0000313" key="2">
    <source>
        <dbReference type="Proteomes" id="UP000475545"/>
    </source>
</evidence>
<sequence>MKREDPALVAQNALAGRVIGISASDSADLDRLGLTSRHIELAVGELTRALLLAGASVAYGGRLKPLGFTGLMVEELRRYATTRRSALVLYVAWPQHADLTAAELAEVRDLLGVSGRLMLLDPAGNDFRRARGATAGPSMDVGAAQAYTALRRRLVRDTDARVVLGGRLRDGAKPGVLEEVAFSVGSGQPVYIAGGFGGAATAVGARLSPDTFDWLPGDLPHGIAGSLVQQSLAECADEAKTADWSVASDGLGDADRRCLHATHRPGEVASLVVYGLARRFA</sequence>
<proteinExistence type="predicted"/>
<dbReference type="EMBL" id="WMBR01000001">
    <property type="protein sequence ID" value="MXP20213.1"/>
    <property type="molecule type" value="Genomic_DNA"/>
</dbReference>
<evidence type="ECO:0000313" key="1">
    <source>
        <dbReference type="EMBL" id="MXP20213.1"/>
    </source>
</evidence>
<dbReference type="Pfam" id="PF18163">
    <property type="entry name" value="LD_cluster2"/>
    <property type="match status" value="1"/>
</dbReference>
<reference evidence="1 2" key="1">
    <citation type="submission" date="2019-11" db="EMBL/GenBank/DDBJ databases">
        <title>Gordonia sp. nov., a novel actinobacterium isolated from mangrove soil in Hainan.</title>
        <authorList>
            <person name="Huang X."/>
            <person name="Xie Y."/>
            <person name="Chu X."/>
            <person name="Xiao K."/>
        </authorList>
    </citation>
    <scope>NUCLEOTIDE SEQUENCE [LARGE SCALE GENOMIC DNA]</scope>
    <source>
        <strain evidence="1 2">HNM0687</strain>
    </source>
</reference>
<gene>
    <name evidence="1" type="ORF">GIY30_02355</name>
</gene>
<accession>A0A6L7GL40</accession>
<protein>
    <submittedName>
        <fullName evidence="1">Uncharacterized protein</fullName>
    </submittedName>
</protein>
<dbReference type="RefSeq" id="WP_160900380.1">
    <property type="nucleotide sequence ID" value="NZ_CP102850.1"/>
</dbReference>
<dbReference type="AlphaFoldDB" id="A0A6L7GL40"/>
<comment type="caution">
    <text evidence="1">The sequence shown here is derived from an EMBL/GenBank/DDBJ whole genome shotgun (WGS) entry which is preliminary data.</text>
</comment>